<name>A0A975KCX7_9SPHN</name>
<protein>
    <submittedName>
        <fullName evidence="1">Uncharacterized protein</fullName>
    </submittedName>
</protein>
<organism evidence="1 2">
    <name type="scientific">Sphingobium phenoxybenzoativorans</name>
    <dbReference type="NCBI Taxonomy" id="1592790"/>
    <lineage>
        <taxon>Bacteria</taxon>
        <taxon>Pseudomonadati</taxon>
        <taxon>Pseudomonadota</taxon>
        <taxon>Alphaproteobacteria</taxon>
        <taxon>Sphingomonadales</taxon>
        <taxon>Sphingomonadaceae</taxon>
        <taxon>Sphingobium</taxon>
    </lineage>
</organism>
<keyword evidence="2" id="KW-1185">Reference proteome</keyword>
<dbReference type="AlphaFoldDB" id="A0A975KCX7"/>
<dbReference type="Proteomes" id="UP000681425">
    <property type="component" value="Chromosome"/>
</dbReference>
<reference evidence="1" key="1">
    <citation type="submission" date="2021-04" db="EMBL/GenBank/DDBJ databases">
        <title>Isolation of p-tert-butylphenol degrading bacteria Sphingobium phenoxybenzoativorans Tas13 from active sludge.</title>
        <authorList>
            <person name="Li Y."/>
        </authorList>
    </citation>
    <scope>NUCLEOTIDE SEQUENCE</scope>
    <source>
        <strain evidence="1">Tas13</strain>
    </source>
</reference>
<sequence length="96" mass="10386">MSSPHTDMRYGVSPSSQDVLDLLDGLHQLAKDDCWAPYYGNPQMLLNAAIDYAGQARDPNVSLHRRREHAAAAAARLIAHVEYLDAQLAAGEAVAA</sequence>
<evidence type="ECO:0000313" key="2">
    <source>
        <dbReference type="Proteomes" id="UP000681425"/>
    </source>
</evidence>
<dbReference type="RefSeq" id="WP_212610906.1">
    <property type="nucleotide sequence ID" value="NZ_CP073910.1"/>
</dbReference>
<gene>
    <name evidence="1" type="ORF">KFK14_11525</name>
</gene>
<proteinExistence type="predicted"/>
<dbReference type="KEGG" id="spph:KFK14_11525"/>
<evidence type="ECO:0000313" key="1">
    <source>
        <dbReference type="EMBL" id="QUT07957.1"/>
    </source>
</evidence>
<accession>A0A975KCX7</accession>
<dbReference type="EMBL" id="CP073910">
    <property type="protein sequence ID" value="QUT07957.1"/>
    <property type="molecule type" value="Genomic_DNA"/>
</dbReference>